<evidence type="ECO:0000256" key="1">
    <source>
        <dbReference type="SAM" id="MobiDB-lite"/>
    </source>
</evidence>
<evidence type="ECO:0000313" key="3">
    <source>
        <dbReference type="EMBL" id="JAP87643.1"/>
    </source>
</evidence>
<feature type="chain" id="PRO_5007287066" description="Secreted protein" evidence="2">
    <location>
        <begin position="21"/>
        <end position="83"/>
    </location>
</feature>
<accession>A0A131Z8G0</accession>
<dbReference type="AlphaFoldDB" id="A0A131Z8G0"/>
<name>A0A131Z8G0_RHIAP</name>
<proteinExistence type="predicted"/>
<protein>
    <recommendedName>
        <fullName evidence="4">Secreted protein</fullName>
    </recommendedName>
</protein>
<reference evidence="3" key="1">
    <citation type="journal article" date="2016" name="Ticks Tick Borne Dis.">
        <title>De novo assembly and annotation of the salivary gland transcriptome of Rhipicephalus appendiculatus male and female ticks during blood feeding.</title>
        <authorList>
            <person name="de Castro M.H."/>
            <person name="de Klerk D."/>
            <person name="Pienaar R."/>
            <person name="Latif A.A."/>
            <person name="Rees D.J."/>
            <person name="Mans B.J."/>
        </authorList>
    </citation>
    <scope>NUCLEOTIDE SEQUENCE</scope>
    <source>
        <tissue evidence="3">Salivary glands</tissue>
    </source>
</reference>
<feature type="region of interest" description="Disordered" evidence="1">
    <location>
        <begin position="63"/>
        <end position="83"/>
    </location>
</feature>
<keyword evidence="2" id="KW-0732">Signal</keyword>
<dbReference type="EMBL" id="GEDV01000914">
    <property type="protein sequence ID" value="JAP87643.1"/>
    <property type="molecule type" value="Transcribed_RNA"/>
</dbReference>
<evidence type="ECO:0008006" key="4">
    <source>
        <dbReference type="Google" id="ProtNLM"/>
    </source>
</evidence>
<evidence type="ECO:0000256" key="2">
    <source>
        <dbReference type="SAM" id="SignalP"/>
    </source>
</evidence>
<feature type="non-terminal residue" evidence="3">
    <location>
        <position position="1"/>
    </location>
</feature>
<organism evidence="3">
    <name type="scientific">Rhipicephalus appendiculatus</name>
    <name type="common">Brown ear tick</name>
    <dbReference type="NCBI Taxonomy" id="34631"/>
    <lineage>
        <taxon>Eukaryota</taxon>
        <taxon>Metazoa</taxon>
        <taxon>Ecdysozoa</taxon>
        <taxon>Arthropoda</taxon>
        <taxon>Chelicerata</taxon>
        <taxon>Arachnida</taxon>
        <taxon>Acari</taxon>
        <taxon>Parasitiformes</taxon>
        <taxon>Ixodida</taxon>
        <taxon>Ixodoidea</taxon>
        <taxon>Ixodidae</taxon>
        <taxon>Rhipicephalinae</taxon>
        <taxon>Rhipicephalus</taxon>
        <taxon>Rhipicephalus</taxon>
    </lineage>
</organism>
<feature type="signal peptide" evidence="2">
    <location>
        <begin position="1"/>
        <end position="20"/>
    </location>
</feature>
<sequence>CVLICFVFFLFGFPTSSGTAAAFNGRRRGRRCNIEANERHPPPRFVQEKKRGELHVIRRRASQNLTQQGWRREETRKKNTRST</sequence>